<dbReference type="InterPro" id="IPR010982">
    <property type="entry name" value="Lambda_DNA-bd_dom_sf"/>
</dbReference>
<dbReference type="AlphaFoldDB" id="A0A2P5TK71"/>
<keyword evidence="2" id="KW-1185">Reference proteome</keyword>
<organism evidence="1 2">
    <name type="scientific">Oceanisphaera arctica</name>
    <dbReference type="NCBI Taxonomy" id="641510"/>
    <lineage>
        <taxon>Bacteria</taxon>
        <taxon>Pseudomonadati</taxon>
        <taxon>Pseudomonadota</taxon>
        <taxon>Gammaproteobacteria</taxon>
        <taxon>Aeromonadales</taxon>
        <taxon>Aeromonadaceae</taxon>
        <taxon>Oceanisphaera</taxon>
    </lineage>
</organism>
<comment type="caution">
    <text evidence="1">The sequence shown here is derived from an EMBL/GenBank/DDBJ whole genome shotgun (WGS) entry which is preliminary data.</text>
</comment>
<dbReference type="RefSeq" id="WP_104487056.1">
    <property type="nucleotide sequence ID" value="NZ_BMYB01000002.1"/>
</dbReference>
<dbReference type="SUPFAM" id="SSF47413">
    <property type="entry name" value="lambda repressor-like DNA-binding domains"/>
    <property type="match status" value="1"/>
</dbReference>
<dbReference type="GO" id="GO:0003677">
    <property type="term" value="F:DNA binding"/>
    <property type="evidence" value="ECO:0007669"/>
    <property type="project" value="InterPro"/>
</dbReference>
<reference evidence="2" key="1">
    <citation type="submission" date="2016-11" db="EMBL/GenBank/DDBJ databases">
        <authorList>
            <person name="Sisinthy S."/>
            <person name="Ara S."/>
            <person name="Gundlapally S.R."/>
        </authorList>
    </citation>
    <scope>NUCLEOTIDE SEQUENCE [LARGE SCALE GENOMIC DNA]</scope>
    <source>
        <strain evidence="2">V1-41</strain>
    </source>
</reference>
<dbReference type="EMBL" id="MPZM01000031">
    <property type="protein sequence ID" value="PPL15466.1"/>
    <property type="molecule type" value="Genomic_DNA"/>
</dbReference>
<evidence type="ECO:0000313" key="1">
    <source>
        <dbReference type="EMBL" id="PPL15466.1"/>
    </source>
</evidence>
<dbReference type="OrthoDB" id="6693632at2"/>
<dbReference type="Pfam" id="PF14549">
    <property type="entry name" value="P22_Cro"/>
    <property type="match status" value="1"/>
</dbReference>
<sequence>MKKNEAIGHFGSVVKLAEALGIRPQAVSQWGEKIPMRRAYEIERITNGKLKALTESKGK</sequence>
<gene>
    <name evidence="1" type="ORF">UN63_12360</name>
</gene>
<dbReference type="Proteomes" id="UP000242231">
    <property type="component" value="Unassembled WGS sequence"/>
</dbReference>
<proteinExistence type="predicted"/>
<dbReference type="Gene3D" id="1.10.260.40">
    <property type="entry name" value="lambda repressor-like DNA-binding domains"/>
    <property type="match status" value="1"/>
</dbReference>
<evidence type="ECO:0000313" key="2">
    <source>
        <dbReference type="Proteomes" id="UP000242231"/>
    </source>
</evidence>
<accession>A0A2P5TK71</accession>
<protein>
    <submittedName>
        <fullName evidence="1">Cro/Cl family transcriptional regulator</fullName>
    </submittedName>
</protein>
<name>A0A2P5TK71_9GAMM</name>